<sequence length="21" mass="2572">MTLQRGMQEHWPPLREPLPVR</sequence>
<name>A0A2S4VD08_9BASI</name>
<accession>A0A2S4VD08</accession>
<feature type="region of interest" description="Disordered" evidence="1">
    <location>
        <begin position="1"/>
        <end position="21"/>
    </location>
</feature>
<organism evidence="2 3">
    <name type="scientific">Puccinia striiformis</name>
    <dbReference type="NCBI Taxonomy" id="27350"/>
    <lineage>
        <taxon>Eukaryota</taxon>
        <taxon>Fungi</taxon>
        <taxon>Dikarya</taxon>
        <taxon>Basidiomycota</taxon>
        <taxon>Pucciniomycotina</taxon>
        <taxon>Pucciniomycetes</taxon>
        <taxon>Pucciniales</taxon>
        <taxon>Pucciniaceae</taxon>
        <taxon>Puccinia</taxon>
    </lineage>
</organism>
<evidence type="ECO:0000313" key="3">
    <source>
        <dbReference type="Proteomes" id="UP000239156"/>
    </source>
</evidence>
<dbReference type="AlphaFoldDB" id="A0A2S4VD08"/>
<evidence type="ECO:0000256" key="1">
    <source>
        <dbReference type="SAM" id="MobiDB-lite"/>
    </source>
</evidence>
<dbReference type="VEuPathDB" id="FungiDB:PSTT_08313"/>
<protein>
    <submittedName>
        <fullName evidence="2">Uncharacterized protein</fullName>
    </submittedName>
</protein>
<comment type="caution">
    <text evidence="2">The sequence shown here is derived from an EMBL/GenBank/DDBJ whole genome shotgun (WGS) entry which is preliminary data.</text>
</comment>
<reference evidence="2" key="1">
    <citation type="submission" date="2017-12" db="EMBL/GenBank/DDBJ databases">
        <title>Gene loss provides genomic basis for host adaptation in cereal stripe rust fungi.</title>
        <authorList>
            <person name="Xia C."/>
        </authorList>
    </citation>
    <scope>NUCLEOTIDE SEQUENCE [LARGE SCALE GENOMIC DNA]</scope>
    <source>
        <strain evidence="2">93-210</strain>
    </source>
</reference>
<dbReference type="Proteomes" id="UP000239156">
    <property type="component" value="Unassembled WGS sequence"/>
</dbReference>
<keyword evidence="3" id="KW-1185">Reference proteome</keyword>
<proteinExistence type="predicted"/>
<gene>
    <name evidence="2" type="ORF">PSTT_08313</name>
</gene>
<evidence type="ECO:0000313" key="2">
    <source>
        <dbReference type="EMBL" id="POW07394.1"/>
    </source>
</evidence>
<dbReference type="EMBL" id="PKSL01000075">
    <property type="protein sequence ID" value="POW07394.1"/>
    <property type="molecule type" value="Genomic_DNA"/>
</dbReference>